<keyword evidence="2" id="KW-1003">Cell membrane</keyword>
<dbReference type="AlphaFoldDB" id="A0A5R9CU76"/>
<dbReference type="GO" id="GO:0006865">
    <property type="term" value="P:amino acid transport"/>
    <property type="evidence" value="ECO:0007669"/>
    <property type="project" value="UniProtKB-KW"/>
</dbReference>
<sequence length="260" mass="29304">MIFQQFNLMPSRTVFENIMLPIKYRHINRAEARQKVTRLLEMVGLPDKASAFPSELSGGQKQRVAIARALIDDPKVLLCDEATSALDPQTTQDILTLLKDLNHRLGITLIIVTHEMEVIENTCDFVAVLDHGKIIEQGNVYSVFVNPKEILTQRFIATTSRLELPQEIIDSDLLNLTGKQKLVKITYLNGKAMVPLISFISRNFNVDANIVVGDIKILQQKPLGGLVIVLDGLESDIKKALDYLGKQEIRLEVQNYDKRN</sequence>
<dbReference type="PANTHER" id="PTHR43166:SF30">
    <property type="entry name" value="METHIONINE IMPORT ATP-BINDING PROTEIN METN"/>
    <property type="match status" value="1"/>
</dbReference>
<keyword evidence="3" id="KW-1278">Translocase</keyword>
<evidence type="ECO:0000256" key="5">
    <source>
        <dbReference type="ARBA" id="ARBA00023136"/>
    </source>
</evidence>
<protein>
    <submittedName>
        <fullName evidence="7">Methionine ABC transporter ATP-binding protein</fullName>
    </submittedName>
</protein>
<comment type="caution">
    <text evidence="7">The sequence shown here is derived from an EMBL/GenBank/DDBJ whole genome shotgun (WGS) entry which is preliminary data.</text>
</comment>
<evidence type="ECO:0000256" key="4">
    <source>
        <dbReference type="ARBA" id="ARBA00022970"/>
    </source>
</evidence>
<keyword evidence="4" id="KW-0029">Amino-acid transport</keyword>
<dbReference type="InterPro" id="IPR018449">
    <property type="entry name" value="NIL_domain"/>
</dbReference>
<accession>A0A5R9CU76</accession>
<dbReference type="InterPro" id="IPR045865">
    <property type="entry name" value="ACT-like_dom_sf"/>
</dbReference>
<evidence type="ECO:0000313" key="7">
    <source>
        <dbReference type="EMBL" id="TLQ18472.1"/>
    </source>
</evidence>
<evidence type="ECO:0000313" key="8">
    <source>
        <dbReference type="Proteomes" id="UP000305100"/>
    </source>
</evidence>
<organism evidence="7 8">
    <name type="scientific">Lentilactobacillus parafarraginis</name>
    <dbReference type="NCBI Taxonomy" id="390842"/>
    <lineage>
        <taxon>Bacteria</taxon>
        <taxon>Bacillati</taxon>
        <taxon>Bacillota</taxon>
        <taxon>Bacilli</taxon>
        <taxon>Lactobacillales</taxon>
        <taxon>Lactobacillaceae</taxon>
        <taxon>Lentilactobacillus</taxon>
    </lineage>
</organism>
<dbReference type="PROSITE" id="PS00211">
    <property type="entry name" value="ABC_TRANSPORTER_1"/>
    <property type="match status" value="1"/>
</dbReference>
<evidence type="ECO:0000256" key="3">
    <source>
        <dbReference type="ARBA" id="ARBA00022967"/>
    </source>
</evidence>
<dbReference type="PROSITE" id="PS50893">
    <property type="entry name" value="ABC_TRANSPORTER_2"/>
    <property type="match status" value="1"/>
</dbReference>
<dbReference type="Pfam" id="PF09383">
    <property type="entry name" value="NIL"/>
    <property type="match status" value="1"/>
</dbReference>
<dbReference type="SUPFAM" id="SSF52540">
    <property type="entry name" value="P-loop containing nucleoside triphosphate hydrolases"/>
    <property type="match status" value="1"/>
</dbReference>
<feature type="domain" description="ABC transporter" evidence="6">
    <location>
        <begin position="1"/>
        <end position="156"/>
    </location>
</feature>
<dbReference type="Gene3D" id="3.30.70.260">
    <property type="match status" value="1"/>
</dbReference>
<keyword evidence="5" id="KW-0472">Membrane</keyword>
<evidence type="ECO:0000256" key="1">
    <source>
        <dbReference type="ARBA" id="ARBA00022448"/>
    </source>
</evidence>
<keyword evidence="7" id="KW-0067">ATP-binding</keyword>
<dbReference type="InterPro" id="IPR050086">
    <property type="entry name" value="MetN_ABC_transporter-like"/>
</dbReference>
<dbReference type="GO" id="GO:0005524">
    <property type="term" value="F:ATP binding"/>
    <property type="evidence" value="ECO:0007669"/>
    <property type="project" value="UniProtKB-KW"/>
</dbReference>
<name>A0A5R9CU76_9LACO</name>
<dbReference type="SMART" id="SM00930">
    <property type="entry name" value="NIL"/>
    <property type="match status" value="1"/>
</dbReference>
<keyword evidence="7" id="KW-0547">Nucleotide-binding</keyword>
<keyword evidence="1" id="KW-0813">Transport</keyword>
<dbReference type="GO" id="GO:0016887">
    <property type="term" value="F:ATP hydrolysis activity"/>
    <property type="evidence" value="ECO:0007669"/>
    <property type="project" value="InterPro"/>
</dbReference>
<gene>
    <name evidence="7" type="ORF">FEZ41_09710</name>
</gene>
<proteinExistence type="predicted"/>
<dbReference type="Pfam" id="PF00005">
    <property type="entry name" value="ABC_tran"/>
    <property type="match status" value="1"/>
</dbReference>
<dbReference type="PANTHER" id="PTHR43166">
    <property type="entry name" value="AMINO ACID IMPORT ATP-BINDING PROTEIN"/>
    <property type="match status" value="1"/>
</dbReference>
<reference evidence="7 8" key="1">
    <citation type="submission" date="2019-05" db="EMBL/GenBank/DDBJ databases">
        <title>The metagenome of a microbial culture collection derived from dairy environment covers the genomic content of the human microbiome.</title>
        <authorList>
            <person name="Roder T."/>
            <person name="Wuthrich D."/>
            <person name="Sattari Z."/>
            <person name="Von Ah U."/>
            <person name="Bar C."/>
            <person name="Ronchi F."/>
            <person name="Macpherson A.J."/>
            <person name="Ganal-Vonarburg S.C."/>
            <person name="Bruggmann R."/>
            <person name="Vergeres G."/>
        </authorList>
    </citation>
    <scope>NUCLEOTIDE SEQUENCE [LARGE SCALE GENOMIC DNA]</scope>
    <source>
        <strain evidence="7 8">FAM 1079</strain>
    </source>
</reference>
<dbReference type="EMBL" id="VBSX01000023">
    <property type="protein sequence ID" value="TLQ18472.1"/>
    <property type="molecule type" value="Genomic_DNA"/>
</dbReference>
<dbReference type="SUPFAM" id="SSF55021">
    <property type="entry name" value="ACT-like"/>
    <property type="match status" value="1"/>
</dbReference>
<dbReference type="Gene3D" id="3.40.50.300">
    <property type="entry name" value="P-loop containing nucleotide triphosphate hydrolases"/>
    <property type="match status" value="1"/>
</dbReference>
<dbReference type="InterPro" id="IPR003439">
    <property type="entry name" value="ABC_transporter-like_ATP-bd"/>
</dbReference>
<evidence type="ECO:0000259" key="6">
    <source>
        <dbReference type="PROSITE" id="PS50893"/>
    </source>
</evidence>
<dbReference type="OrthoDB" id="9802264at2"/>
<dbReference type="InterPro" id="IPR027417">
    <property type="entry name" value="P-loop_NTPase"/>
</dbReference>
<evidence type="ECO:0000256" key="2">
    <source>
        <dbReference type="ARBA" id="ARBA00022475"/>
    </source>
</evidence>
<dbReference type="Proteomes" id="UP000305100">
    <property type="component" value="Unassembled WGS sequence"/>
</dbReference>
<dbReference type="InterPro" id="IPR017871">
    <property type="entry name" value="ABC_transporter-like_CS"/>
</dbReference>